<dbReference type="InterPro" id="IPR023415">
    <property type="entry name" value="LDLR_class-A_CS"/>
</dbReference>
<feature type="disulfide bond" evidence="4">
    <location>
        <begin position="392"/>
        <end position="410"/>
    </location>
</feature>
<dbReference type="Gene3D" id="4.10.400.10">
    <property type="entry name" value="Low-density Lipoprotein Receptor"/>
    <property type="match status" value="1"/>
</dbReference>
<organism evidence="9 10">
    <name type="scientific">Acropora cervicornis</name>
    <name type="common">Staghorn coral</name>
    <dbReference type="NCBI Taxonomy" id="6130"/>
    <lineage>
        <taxon>Eukaryota</taxon>
        <taxon>Metazoa</taxon>
        <taxon>Cnidaria</taxon>
        <taxon>Anthozoa</taxon>
        <taxon>Hexacorallia</taxon>
        <taxon>Scleractinia</taxon>
        <taxon>Astrocoeniina</taxon>
        <taxon>Acroporidae</taxon>
        <taxon>Acropora</taxon>
    </lineage>
</organism>
<evidence type="ECO:0000256" key="6">
    <source>
        <dbReference type="SAM" id="Phobius"/>
    </source>
</evidence>
<evidence type="ECO:0000256" key="3">
    <source>
        <dbReference type="PROSITE-ProRule" id="PRU00059"/>
    </source>
</evidence>
<dbReference type="Gene3D" id="2.60.120.290">
    <property type="entry name" value="Spermadhesin, CUB domain"/>
    <property type="match status" value="3"/>
</dbReference>
<feature type="disulfide bond" evidence="3">
    <location>
        <begin position="25"/>
        <end position="52"/>
    </location>
</feature>
<feature type="chain" id="PRO_5041899016" evidence="7">
    <location>
        <begin position="26"/>
        <end position="588"/>
    </location>
</feature>
<evidence type="ECO:0000256" key="4">
    <source>
        <dbReference type="PROSITE-ProRule" id="PRU00124"/>
    </source>
</evidence>
<dbReference type="PANTHER" id="PTHR24251:SF40">
    <property type="entry name" value="CUB DOMAIN-CONTAINING PROTEIN"/>
    <property type="match status" value="1"/>
</dbReference>
<reference evidence="9" key="1">
    <citation type="journal article" date="2023" name="G3 (Bethesda)">
        <title>Whole genome assembly and annotation of the endangered Caribbean coral Acropora cervicornis.</title>
        <authorList>
            <person name="Selwyn J.D."/>
            <person name="Vollmer S.V."/>
        </authorList>
    </citation>
    <scope>NUCLEOTIDE SEQUENCE</scope>
    <source>
        <strain evidence="9">K2</strain>
    </source>
</reference>
<dbReference type="InterPro" id="IPR000859">
    <property type="entry name" value="CUB_dom"/>
</dbReference>
<dbReference type="InterPro" id="IPR035914">
    <property type="entry name" value="Sperma_CUB_dom_sf"/>
</dbReference>
<dbReference type="AlphaFoldDB" id="A0AAD9V0A7"/>
<feature type="disulfide bond" evidence="4">
    <location>
        <begin position="385"/>
        <end position="397"/>
    </location>
</feature>
<proteinExistence type="predicted"/>
<dbReference type="Pfam" id="PF00057">
    <property type="entry name" value="Ldl_recept_a"/>
    <property type="match status" value="1"/>
</dbReference>
<keyword evidence="6" id="KW-0472">Membrane</keyword>
<feature type="region of interest" description="Disordered" evidence="5">
    <location>
        <begin position="518"/>
        <end position="548"/>
    </location>
</feature>
<dbReference type="Proteomes" id="UP001249851">
    <property type="component" value="Unassembled WGS sequence"/>
</dbReference>
<dbReference type="InterPro" id="IPR036055">
    <property type="entry name" value="LDL_receptor-like_sf"/>
</dbReference>
<dbReference type="InterPro" id="IPR002172">
    <property type="entry name" value="LDrepeatLR_classA_rpt"/>
</dbReference>
<name>A0AAD9V0A7_ACRCE</name>
<protein>
    <submittedName>
        <fullName evidence="9">Bone morphogenetic protein 1</fullName>
    </submittedName>
</protein>
<dbReference type="Pfam" id="PF00431">
    <property type="entry name" value="CUB"/>
    <property type="match status" value="3"/>
</dbReference>
<keyword evidence="6" id="KW-1133">Transmembrane helix</keyword>
<keyword evidence="10" id="KW-1185">Reference proteome</keyword>
<feature type="transmembrane region" description="Helical" evidence="6">
    <location>
        <begin position="430"/>
        <end position="450"/>
    </location>
</feature>
<reference evidence="9" key="2">
    <citation type="journal article" date="2023" name="Science">
        <title>Genomic signatures of disease resistance in endangered staghorn corals.</title>
        <authorList>
            <person name="Vollmer S.V."/>
            <person name="Selwyn J.D."/>
            <person name="Despard B.A."/>
            <person name="Roesel C.L."/>
        </authorList>
    </citation>
    <scope>NUCLEOTIDE SEQUENCE</scope>
    <source>
        <strain evidence="9">K2</strain>
    </source>
</reference>
<gene>
    <name evidence="9" type="ORF">P5673_021645</name>
</gene>
<dbReference type="CDD" id="cd00112">
    <property type="entry name" value="LDLa"/>
    <property type="match status" value="1"/>
</dbReference>
<dbReference type="SMART" id="SM00042">
    <property type="entry name" value="CUB"/>
    <property type="match status" value="3"/>
</dbReference>
<dbReference type="EMBL" id="JARQWQ010000056">
    <property type="protein sequence ID" value="KAK2556412.1"/>
    <property type="molecule type" value="Genomic_DNA"/>
</dbReference>
<evidence type="ECO:0000256" key="5">
    <source>
        <dbReference type="SAM" id="MobiDB-lite"/>
    </source>
</evidence>
<keyword evidence="7" id="KW-0732">Signal</keyword>
<comment type="caution">
    <text evidence="3">Lacks conserved residue(s) required for the propagation of feature annotation.</text>
</comment>
<dbReference type="SUPFAM" id="SSF57424">
    <property type="entry name" value="LDL receptor-like module"/>
    <property type="match status" value="1"/>
</dbReference>
<feature type="domain" description="CUB" evidence="8">
    <location>
        <begin position="267"/>
        <end position="380"/>
    </location>
</feature>
<evidence type="ECO:0000256" key="7">
    <source>
        <dbReference type="SAM" id="SignalP"/>
    </source>
</evidence>
<dbReference type="FunFam" id="2.60.120.290:FF:000005">
    <property type="entry name" value="Procollagen C-endopeptidase enhancer 1"/>
    <property type="match status" value="2"/>
</dbReference>
<comment type="caution">
    <text evidence="9">The sequence shown here is derived from an EMBL/GenBank/DDBJ whole genome shotgun (WGS) entry which is preliminary data.</text>
</comment>
<keyword evidence="1" id="KW-0677">Repeat</keyword>
<dbReference type="PROSITE" id="PS01209">
    <property type="entry name" value="LDLRA_1"/>
    <property type="match status" value="1"/>
</dbReference>
<dbReference type="SMART" id="SM00192">
    <property type="entry name" value="LDLa"/>
    <property type="match status" value="1"/>
</dbReference>
<accession>A0AAD9V0A7</accession>
<feature type="signal peptide" evidence="7">
    <location>
        <begin position="1"/>
        <end position="25"/>
    </location>
</feature>
<dbReference type="CDD" id="cd00041">
    <property type="entry name" value="CUB"/>
    <property type="match status" value="3"/>
</dbReference>
<feature type="disulfide bond" evidence="4">
    <location>
        <begin position="404"/>
        <end position="419"/>
    </location>
</feature>
<keyword evidence="2 4" id="KW-1015">Disulfide bond</keyword>
<dbReference type="SUPFAM" id="SSF49854">
    <property type="entry name" value="Spermadhesin, CUB domain"/>
    <property type="match status" value="3"/>
</dbReference>
<dbReference type="PROSITE" id="PS01180">
    <property type="entry name" value="CUB"/>
    <property type="match status" value="3"/>
</dbReference>
<sequence>MAAININWIILQLLALWSGICFSSCRNLVKGESGDLRFPLIGEGNPGEKLDCIWTVNVPEQFRVKLTFTDFVMKTSCCSCVHDFLEIRDGSLDNSTLIGRFCAKKEPKYVFSTRSVIWIRFLSDFRTYSGNRFRLQYEAVCGRHYTSSSGSFRSPAYRLHYGNNKDCIYSIAVPKGRIKVTFERFKIEGRMPVCLHDYLEVKEIRHVDYSSSQGHSRQSRYCGNDKPPTIYSTRGSYLWFRFKSDLSGVDAGFSAYYRTISAGEGTCGGTFKDKSGFMFSQNYPYRFPSGQECTWKIQVASDMHVHLYFDSMNFGVNLGGCSHTYLEVFDGQDTSHRIGQYCGDSIPSNIVSRTNKLLIKAVSKAEAQETGWFSLRYESSTTGACGLQKFTCVNRQCIEYYYECNSHVECDDGSDEQSCPSREETNILKWYKFWPVSVVGGMLIVGIWLWRAWKKIKSARSELQNFQAVTPTPSQMEMLPCNHSVELPSYSEAVAQANKLPPSYEEALREQINLPEMDRDSAQDPNPQGSMDNSSLNDSCGAHSSRNGPTSLPSMVVCGVTALPNDNLGSPYEAHRAKTGESCHGQRV</sequence>
<dbReference type="PROSITE" id="PS50068">
    <property type="entry name" value="LDLRA_2"/>
    <property type="match status" value="1"/>
</dbReference>
<feature type="domain" description="CUB" evidence="8">
    <location>
        <begin position="25"/>
        <end position="140"/>
    </location>
</feature>
<feature type="compositionally biased region" description="Polar residues" evidence="5">
    <location>
        <begin position="523"/>
        <end position="548"/>
    </location>
</feature>
<evidence type="ECO:0000313" key="10">
    <source>
        <dbReference type="Proteomes" id="UP001249851"/>
    </source>
</evidence>
<evidence type="ECO:0000256" key="2">
    <source>
        <dbReference type="ARBA" id="ARBA00023157"/>
    </source>
</evidence>
<keyword evidence="6" id="KW-0812">Transmembrane</keyword>
<evidence type="ECO:0000313" key="9">
    <source>
        <dbReference type="EMBL" id="KAK2556412.1"/>
    </source>
</evidence>
<dbReference type="PANTHER" id="PTHR24251">
    <property type="entry name" value="OVOCHYMASE-RELATED"/>
    <property type="match status" value="1"/>
</dbReference>
<feature type="domain" description="CUB" evidence="8">
    <location>
        <begin position="141"/>
        <end position="260"/>
    </location>
</feature>
<evidence type="ECO:0000259" key="8">
    <source>
        <dbReference type="PROSITE" id="PS01180"/>
    </source>
</evidence>
<evidence type="ECO:0000256" key="1">
    <source>
        <dbReference type="ARBA" id="ARBA00022737"/>
    </source>
</evidence>